<evidence type="ECO:0000313" key="6">
    <source>
        <dbReference type="Proteomes" id="UP000037923"/>
    </source>
</evidence>
<dbReference type="Gene3D" id="3.30.70.330">
    <property type="match status" value="2"/>
</dbReference>
<evidence type="ECO:0000256" key="1">
    <source>
        <dbReference type="ARBA" id="ARBA00022884"/>
    </source>
</evidence>
<comment type="caution">
    <text evidence="5">The sequence shown here is derived from an EMBL/GenBank/DDBJ whole genome shotgun (WGS) entry which is preliminary data.</text>
</comment>
<organism evidence="5 6">
    <name type="scientific">Leptomonas pyrrhocoris</name>
    <name type="common">Firebug parasite</name>
    <dbReference type="NCBI Taxonomy" id="157538"/>
    <lineage>
        <taxon>Eukaryota</taxon>
        <taxon>Discoba</taxon>
        <taxon>Euglenozoa</taxon>
        <taxon>Kinetoplastea</taxon>
        <taxon>Metakinetoplastina</taxon>
        <taxon>Trypanosomatida</taxon>
        <taxon>Trypanosomatidae</taxon>
        <taxon>Leishmaniinae</taxon>
        <taxon>Leptomonas</taxon>
    </lineage>
</organism>
<feature type="domain" description="RRM" evidence="4">
    <location>
        <begin position="437"/>
        <end position="538"/>
    </location>
</feature>
<feature type="region of interest" description="Disordered" evidence="3">
    <location>
        <begin position="94"/>
        <end position="126"/>
    </location>
</feature>
<dbReference type="InterPro" id="IPR000504">
    <property type="entry name" value="RRM_dom"/>
</dbReference>
<proteinExistence type="predicted"/>
<feature type="compositionally biased region" description="Low complexity" evidence="3">
    <location>
        <begin position="691"/>
        <end position="706"/>
    </location>
</feature>
<accession>A0A0M9FZR4</accession>
<dbReference type="OMA" id="ATHTKTP"/>
<dbReference type="SUPFAM" id="SSF54928">
    <property type="entry name" value="RNA-binding domain, RBD"/>
    <property type="match status" value="1"/>
</dbReference>
<feature type="domain" description="RRM" evidence="4">
    <location>
        <begin position="348"/>
        <end position="426"/>
    </location>
</feature>
<protein>
    <recommendedName>
        <fullName evidence="4">RRM domain-containing protein</fullName>
    </recommendedName>
</protein>
<dbReference type="VEuPathDB" id="TriTrypDB:LpyrH10_11_1830"/>
<dbReference type="InterPro" id="IPR012677">
    <property type="entry name" value="Nucleotide-bd_a/b_plait_sf"/>
</dbReference>
<evidence type="ECO:0000256" key="3">
    <source>
        <dbReference type="SAM" id="MobiDB-lite"/>
    </source>
</evidence>
<evidence type="ECO:0000256" key="2">
    <source>
        <dbReference type="PROSITE-ProRule" id="PRU00176"/>
    </source>
</evidence>
<sequence length="818" mass="85724">MFYSSTPPLDGTTPETGPNSFPTGFDFANQFHHSKSTVMASPNTDSLEGDLSTSSGGVLRESLPQSYLSPSSVQVMNLHGSNITRRLSTDARNAAAGGANNTSGNSHPHQLNSHHNNSSSINNSSINNFGEGSPLFHFVPTATALDDAEDAEEDKQLLDYAGLESLLMAAVGDGSSGLTPMSQSRNSATAASAAAALSALYDVAPQTTMPLAVSSTANHAQMERSTGSVSPVPSRGSNSVPLSGSSPNMYSAESAFLYSNFDPELINSRLPPPQMMKANEDNANVMGSTSPQMMTMAPVRGVADFYPLHPGSAIMNTSGNASHSAASTTGGNMSFTSQPPTSDSEVRSNLFVCGLPMTVTDKDLLDVFGKYGPIESAKVMLDIHTGRSRGIAFVKFTDVEHAENAIDTLNGMPMNGHPITVRVANSRAAFLPGNPTNKTFVRNVPLAVSRSTLMEYFSKFGEVTDLSIKSDTAQGRHHHGGGSRTSSAPVDAAEEKLNIVFITYSTKEAAARAAEATHTKAPFKECNGVPLLAKVAEDTTRRMERLSRRVRTVSGMDSKEVSTTGSTAAMSLSYASLSGLQPGMMVVPVTTAAAAATCNGCGTGGGGNGLSGATYVTVPSVTGADLTALTMVQTNGLPQPTQQPAPPQMSVLHDANGNLIYAAAAAAAAPPPAQTGVSYCIPGGFPQASLQQHQQQQHQQQQHQQQQPPPPPQQQQPPPPPPQQQNVFFTTHSPPPPQQQQAMYMQAPNGVMASPAQQFQLIQPPPPQQTMQLQGAQGQIMYVRTSNGSVVPVVFNGAALAGPAQAQGVGSYYVVMNN</sequence>
<feature type="region of interest" description="Disordered" evidence="3">
    <location>
        <begin position="38"/>
        <end position="58"/>
    </location>
</feature>
<feature type="compositionally biased region" description="Pro residues" evidence="3">
    <location>
        <begin position="707"/>
        <end position="723"/>
    </location>
</feature>
<dbReference type="PROSITE" id="PS50102">
    <property type="entry name" value="RRM"/>
    <property type="match status" value="2"/>
</dbReference>
<dbReference type="GeneID" id="26906008"/>
<evidence type="ECO:0000313" key="5">
    <source>
        <dbReference type="EMBL" id="KPA79237.1"/>
    </source>
</evidence>
<dbReference type="FunFam" id="3.30.70.330:FF:001249">
    <property type="entry name" value="RNA-binding protein, putative"/>
    <property type="match status" value="1"/>
</dbReference>
<keyword evidence="1 2" id="KW-0694">RNA-binding</keyword>
<dbReference type="SMART" id="SM00360">
    <property type="entry name" value="RRM"/>
    <property type="match status" value="2"/>
</dbReference>
<feature type="region of interest" description="Disordered" evidence="3">
    <location>
        <begin position="214"/>
        <end position="245"/>
    </location>
</feature>
<feature type="compositionally biased region" description="Polar residues" evidence="3">
    <location>
        <begin position="38"/>
        <end position="56"/>
    </location>
</feature>
<dbReference type="InterPro" id="IPR035979">
    <property type="entry name" value="RBD_domain_sf"/>
</dbReference>
<gene>
    <name evidence="5" type="ORF">ABB37_05718</name>
</gene>
<evidence type="ECO:0000259" key="4">
    <source>
        <dbReference type="PROSITE" id="PS50102"/>
    </source>
</evidence>
<dbReference type="GO" id="GO:0003723">
    <property type="term" value="F:RNA binding"/>
    <property type="evidence" value="ECO:0007669"/>
    <property type="project" value="UniProtKB-UniRule"/>
</dbReference>
<dbReference type="PANTHER" id="PTHR48027">
    <property type="entry name" value="HETEROGENEOUS NUCLEAR RIBONUCLEOPROTEIN 87F-RELATED"/>
    <property type="match status" value="1"/>
</dbReference>
<feature type="compositionally biased region" description="Low complexity" evidence="3">
    <location>
        <begin position="94"/>
        <end position="106"/>
    </location>
</feature>
<reference evidence="5 6" key="1">
    <citation type="submission" date="2015-07" db="EMBL/GenBank/DDBJ databases">
        <title>High-quality genome of monoxenous trypanosomatid Leptomonas pyrrhocoris.</title>
        <authorList>
            <person name="Flegontov P."/>
            <person name="Butenko A."/>
            <person name="Firsov S."/>
            <person name="Vlcek C."/>
            <person name="Logacheva M.D."/>
            <person name="Field M."/>
            <person name="Filatov D."/>
            <person name="Flegontova O."/>
            <person name="Gerasimov E."/>
            <person name="Jackson A.P."/>
            <person name="Kelly S."/>
            <person name="Opperdoes F."/>
            <person name="O'Reilly A."/>
            <person name="Votypka J."/>
            <person name="Yurchenko V."/>
            <person name="Lukes J."/>
        </authorList>
    </citation>
    <scope>NUCLEOTIDE SEQUENCE [LARGE SCALE GENOMIC DNA]</scope>
    <source>
        <strain evidence="5">H10</strain>
    </source>
</reference>
<dbReference type="Proteomes" id="UP000037923">
    <property type="component" value="Unassembled WGS sequence"/>
</dbReference>
<dbReference type="AlphaFoldDB" id="A0A0M9FZR4"/>
<keyword evidence="6" id="KW-1185">Reference proteome</keyword>
<feature type="compositionally biased region" description="Low complexity" evidence="3">
    <location>
        <begin position="113"/>
        <end position="126"/>
    </location>
</feature>
<feature type="region of interest" description="Disordered" evidence="3">
    <location>
        <begin position="319"/>
        <end position="342"/>
    </location>
</feature>
<feature type="region of interest" description="Disordered" evidence="3">
    <location>
        <begin position="686"/>
        <end position="741"/>
    </location>
</feature>
<dbReference type="Pfam" id="PF00076">
    <property type="entry name" value="RRM_1"/>
    <property type="match status" value="2"/>
</dbReference>
<dbReference type="EMBL" id="LGTL01000011">
    <property type="protein sequence ID" value="KPA79237.1"/>
    <property type="molecule type" value="Genomic_DNA"/>
</dbReference>
<name>A0A0M9FZR4_LEPPY</name>
<dbReference type="InterPro" id="IPR052462">
    <property type="entry name" value="SLIRP/GR-RBP-like"/>
</dbReference>
<feature type="region of interest" description="Disordered" evidence="3">
    <location>
        <begin position="1"/>
        <end position="22"/>
    </location>
</feature>
<dbReference type="RefSeq" id="XP_015657676.1">
    <property type="nucleotide sequence ID" value="XM_015803851.1"/>
</dbReference>
<dbReference type="OrthoDB" id="6159137at2759"/>